<gene>
    <name evidence="1" type="ORF">H8S84_16460</name>
</gene>
<dbReference type="EMBL" id="JACRVF010000005">
    <property type="protein sequence ID" value="MBC5994442.1"/>
    <property type="molecule type" value="Genomic_DNA"/>
</dbReference>
<keyword evidence="2" id="KW-1185">Reference proteome</keyword>
<evidence type="ECO:0000313" key="1">
    <source>
        <dbReference type="EMBL" id="MBC5994442.1"/>
    </source>
</evidence>
<reference evidence="1" key="1">
    <citation type="submission" date="2020-08" db="EMBL/GenBank/DDBJ databases">
        <title>Pontibacter sp. SD6 16S ribosomal RNA gene Genome sequencing and assembly.</title>
        <authorList>
            <person name="Kang M."/>
        </authorList>
    </citation>
    <scope>NUCLEOTIDE SEQUENCE</scope>
    <source>
        <strain evidence="1">SD6</strain>
    </source>
</reference>
<dbReference type="Proteomes" id="UP000603640">
    <property type="component" value="Unassembled WGS sequence"/>
</dbReference>
<comment type="caution">
    <text evidence="1">The sequence shown here is derived from an EMBL/GenBank/DDBJ whole genome shotgun (WGS) entry which is preliminary data.</text>
</comment>
<proteinExistence type="predicted"/>
<protein>
    <submittedName>
        <fullName evidence="1">Uncharacterized protein</fullName>
    </submittedName>
</protein>
<sequence>MLQLIADNSDYATVDVAQEEILELWKANSVYSTYSKPPVIVEERLTKLEQTVQQLNLKIKKLEK</sequence>
<name>A0A923NBM5_9BACT</name>
<accession>A0A923NBM5</accession>
<organism evidence="1 2">
    <name type="scientific">Pontibacter cellulosilyticus</name>
    <dbReference type="NCBI Taxonomy" id="1720253"/>
    <lineage>
        <taxon>Bacteria</taxon>
        <taxon>Pseudomonadati</taxon>
        <taxon>Bacteroidota</taxon>
        <taxon>Cytophagia</taxon>
        <taxon>Cytophagales</taxon>
        <taxon>Hymenobacteraceae</taxon>
        <taxon>Pontibacter</taxon>
    </lineage>
</organism>
<evidence type="ECO:0000313" key="2">
    <source>
        <dbReference type="Proteomes" id="UP000603640"/>
    </source>
</evidence>
<dbReference type="RefSeq" id="WP_187068467.1">
    <property type="nucleotide sequence ID" value="NZ_JACRVF010000005.1"/>
</dbReference>
<dbReference type="AlphaFoldDB" id="A0A923NBM5"/>